<feature type="region of interest" description="Disordered" evidence="1">
    <location>
        <begin position="179"/>
        <end position="205"/>
    </location>
</feature>
<dbReference type="InParanoid" id="A0A1Q5PWT3"/>
<evidence type="ECO:0000256" key="1">
    <source>
        <dbReference type="SAM" id="MobiDB-lite"/>
    </source>
</evidence>
<evidence type="ECO:0000313" key="3">
    <source>
        <dbReference type="EMBL" id="OKL52017.1"/>
    </source>
</evidence>
<evidence type="ECO:0000256" key="2">
    <source>
        <dbReference type="SAM" id="Phobius"/>
    </source>
</evidence>
<dbReference type="RefSeq" id="WP_073823415.1">
    <property type="nucleotide sequence ID" value="NZ_MQVS01000003.1"/>
</dbReference>
<feature type="transmembrane region" description="Helical" evidence="2">
    <location>
        <begin position="33"/>
        <end position="51"/>
    </location>
</feature>
<dbReference type="STRING" id="52770.BSZ40_03555"/>
<feature type="transmembrane region" description="Helical" evidence="2">
    <location>
        <begin position="57"/>
        <end position="78"/>
    </location>
</feature>
<dbReference type="AlphaFoldDB" id="A0A1Q5PWT3"/>
<keyword evidence="2" id="KW-1133">Transmembrane helix</keyword>
<reference evidence="4" key="1">
    <citation type="submission" date="2016-12" db="EMBL/GenBank/DDBJ databases">
        <authorList>
            <person name="Meng X."/>
        </authorList>
    </citation>
    <scope>NUCLEOTIDE SEQUENCE [LARGE SCALE GENOMIC DNA]</scope>
    <source>
        <strain evidence="4">DSM 20732</strain>
    </source>
</reference>
<sequence length="205" mass="23085">MGTVLRRAAARTADGFSPSEDPLEWRQPRKIKWVLTALAVVNGGILTAVAVRREFAHPVLTLLFGVGTLLCAWGALWAHRYRVQVGQRGFAAGAWRRPYVPYACITRVERQTQADRAYLVRWAGGRAIYLSSAHLDLDIFLQRIWWHLPLTERKFLALSPGFAEPPPLWQRRVDDLRCPARSGDNESSQHAGEGHARGRRGAPEQ</sequence>
<name>A0A1Q5PWT3_9ACTO</name>
<comment type="caution">
    <text evidence="3">The sequence shown here is derived from an EMBL/GenBank/DDBJ whole genome shotgun (WGS) entry which is preliminary data.</text>
</comment>
<evidence type="ECO:0000313" key="4">
    <source>
        <dbReference type="Proteomes" id="UP000185612"/>
    </source>
</evidence>
<organism evidence="3 4">
    <name type="scientific">Buchananella hordeovulneris</name>
    <dbReference type="NCBI Taxonomy" id="52770"/>
    <lineage>
        <taxon>Bacteria</taxon>
        <taxon>Bacillati</taxon>
        <taxon>Actinomycetota</taxon>
        <taxon>Actinomycetes</taxon>
        <taxon>Actinomycetales</taxon>
        <taxon>Actinomycetaceae</taxon>
        <taxon>Buchananella</taxon>
    </lineage>
</organism>
<protein>
    <recommendedName>
        <fullName evidence="5">PH domain-containing protein</fullName>
    </recommendedName>
</protein>
<keyword evidence="2" id="KW-0472">Membrane</keyword>
<gene>
    <name evidence="3" type="ORF">BSZ40_03555</name>
</gene>
<dbReference type="Proteomes" id="UP000185612">
    <property type="component" value="Unassembled WGS sequence"/>
</dbReference>
<keyword evidence="4" id="KW-1185">Reference proteome</keyword>
<proteinExistence type="predicted"/>
<accession>A0A1Q5PWT3</accession>
<dbReference type="EMBL" id="MQVS01000003">
    <property type="protein sequence ID" value="OKL52017.1"/>
    <property type="molecule type" value="Genomic_DNA"/>
</dbReference>
<evidence type="ECO:0008006" key="5">
    <source>
        <dbReference type="Google" id="ProtNLM"/>
    </source>
</evidence>
<keyword evidence="2" id="KW-0812">Transmembrane</keyword>
<feature type="compositionally biased region" description="Basic and acidic residues" evidence="1">
    <location>
        <begin position="192"/>
        <end position="205"/>
    </location>
</feature>